<evidence type="ECO:0000313" key="1">
    <source>
        <dbReference type="EMBL" id="PQO27144.1"/>
    </source>
</evidence>
<comment type="caution">
    <text evidence="1">The sequence shown here is derived from an EMBL/GenBank/DDBJ whole genome shotgun (WGS) entry which is preliminary data.</text>
</comment>
<protein>
    <recommendedName>
        <fullName evidence="3">DUF1444 domain-containing protein</fullName>
    </recommendedName>
</protein>
<dbReference type="EMBL" id="PUIB01000028">
    <property type="protein sequence ID" value="PQO27144.1"/>
    <property type="molecule type" value="Genomic_DNA"/>
</dbReference>
<dbReference type="OrthoDB" id="270534at2"/>
<gene>
    <name evidence="1" type="ORF">C5Y98_28265</name>
</gene>
<dbReference type="AlphaFoldDB" id="A0A2S8F5D9"/>
<reference evidence="1 2" key="1">
    <citation type="submission" date="2018-02" db="EMBL/GenBank/DDBJ databases">
        <title>Comparative genomes isolates from brazilian mangrove.</title>
        <authorList>
            <person name="Araujo J.E."/>
            <person name="Taketani R.G."/>
            <person name="Silva M.C.P."/>
            <person name="Loureco M.V."/>
            <person name="Andreote F.D."/>
        </authorList>
    </citation>
    <scope>NUCLEOTIDE SEQUENCE [LARGE SCALE GENOMIC DNA]</scope>
    <source>
        <strain evidence="1 2">NAP PRIS-MGV</strain>
    </source>
</reference>
<dbReference type="RefSeq" id="WP_105359747.1">
    <property type="nucleotide sequence ID" value="NZ_PUIB01000028.1"/>
</dbReference>
<name>A0A2S8F5D9_9BACT</name>
<accession>A0A2S8F5D9</accession>
<sequence>MDVRALFEKELTERGIPFQIDSETGLHAIEIDGWNATISLDNLQRDCAKDEDVGRVSRFVDSIIASATTADSALSVDQLYWTLEPNNYEVPADYRVTISKEVDRVLVHLSSDGSLITWATPAMLETLQISAEEAAAKAFENLAHALTEATIETQDIDGVQLGYLATTLPFKAALILAPNLRETAEPALGWPLLAVLPDRDFLYLWDATQQDLVGRLGPVVVREYTNSSYPISTEVYHVSEQEIRAIGAFPVPE</sequence>
<evidence type="ECO:0000313" key="2">
    <source>
        <dbReference type="Proteomes" id="UP000239388"/>
    </source>
</evidence>
<proteinExistence type="predicted"/>
<evidence type="ECO:0008006" key="3">
    <source>
        <dbReference type="Google" id="ProtNLM"/>
    </source>
</evidence>
<dbReference type="Proteomes" id="UP000239388">
    <property type="component" value="Unassembled WGS sequence"/>
</dbReference>
<organism evidence="1 2">
    <name type="scientific">Blastopirellula marina</name>
    <dbReference type="NCBI Taxonomy" id="124"/>
    <lineage>
        <taxon>Bacteria</taxon>
        <taxon>Pseudomonadati</taxon>
        <taxon>Planctomycetota</taxon>
        <taxon>Planctomycetia</taxon>
        <taxon>Pirellulales</taxon>
        <taxon>Pirellulaceae</taxon>
        <taxon>Blastopirellula</taxon>
    </lineage>
</organism>